<dbReference type="PANTHER" id="PTHR43046:SF12">
    <property type="entry name" value="GDP-MANNOSE MANNOSYL HYDROLASE"/>
    <property type="match status" value="1"/>
</dbReference>
<protein>
    <submittedName>
        <fullName evidence="6">NUDIX hydrolase</fullName>
    </submittedName>
</protein>
<keyword evidence="3" id="KW-0460">Magnesium</keyword>
<dbReference type="Proteomes" id="UP000003891">
    <property type="component" value="Unassembled WGS sequence"/>
</dbReference>
<evidence type="ECO:0000256" key="2">
    <source>
        <dbReference type="ARBA" id="ARBA00022801"/>
    </source>
</evidence>
<feature type="domain" description="Nudix hydrolase" evidence="5">
    <location>
        <begin position="5"/>
        <end position="132"/>
    </location>
</feature>
<proteinExistence type="inferred from homology"/>
<dbReference type="GO" id="GO:0016787">
    <property type="term" value="F:hydrolase activity"/>
    <property type="evidence" value="ECO:0007669"/>
    <property type="project" value="UniProtKB-KW"/>
</dbReference>
<dbReference type="PATRIC" id="fig|743719.3.peg.776"/>
<dbReference type="Gene3D" id="3.90.79.10">
    <property type="entry name" value="Nucleoside Triphosphate Pyrophosphohydrolase"/>
    <property type="match status" value="1"/>
</dbReference>
<comment type="similarity">
    <text evidence="4">Belongs to the Nudix hydrolase family.</text>
</comment>
<dbReference type="PROSITE" id="PS00893">
    <property type="entry name" value="NUDIX_BOX"/>
    <property type="match status" value="1"/>
</dbReference>
<dbReference type="InterPro" id="IPR020476">
    <property type="entry name" value="Nudix_hydrolase"/>
</dbReference>
<dbReference type="PANTHER" id="PTHR43046">
    <property type="entry name" value="GDP-MANNOSE MANNOSYL HYDROLASE"/>
    <property type="match status" value="1"/>
</dbReference>
<dbReference type="SUPFAM" id="SSF55811">
    <property type="entry name" value="Nudix"/>
    <property type="match status" value="1"/>
</dbReference>
<dbReference type="PROSITE" id="PS51462">
    <property type="entry name" value="NUDIX"/>
    <property type="match status" value="1"/>
</dbReference>
<dbReference type="InterPro" id="IPR000086">
    <property type="entry name" value="NUDIX_hydrolase_dom"/>
</dbReference>
<name>G4H9W0_9BACL</name>
<gene>
    <name evidence="6" type="ORF">PaelaDRAFT_0771</name>
</gene>
<dbReference type="AlphaFoldDB" id="G4H9W0"/>
<dbReference type="InterPro" id="IPR020084">
    <property type="entry name" value="NUDIX_hydrolase_CS"/>
</dbReference>
<evidence type="ECO:0000259" key="5">
    <source>
        <dbReference type="PROSITE" id="PS51462"/>
    </source>
</evidence>
<dbReference type="EMBL" id="AGIP01000001">
    <property type="protein sequence ID" value="EHB68645.1"/>
    <property type="molecule type" value="Genomic_DNA"/>
</dbReference>
<sequence>MADNGRVMVVNVSIVHEDRVLLIQENKPLVRHKWSFPGGRIEKGEPIQAAAVREVKEETGYDVRLTGTTGVYEFISSLNSHVVLFHFVGEMAGETLRPAPDEIQDSRWVRLQDLTSGHIDYRDAGVMRQISDNLLAGNILPLTVFNPSLF</sequence>
<dbReference type="eggNOG" id="COG1051">
    <property type="taxonomic scope" value="Bacteria"/>
</dbReference>
<dbReference type="Pfam" id="PF00293">
    <property type="entry name" value="NUDIX"/>
    <property type="match status" value="1"/>
</dbReference>
<evidence type="ECO:0000313" key="7">
    <source>
        <dbReference type="Proteomes" id="UP000003891"/>
    </source>
</evidence>
<dbReference type="PRINTS" id="PR00502">
    <property type="entry name" value="NUDIXFAMILY"/>
</dbReference>
<reference evidence="6 7" key="1">
    <citation type="submission" date="2011-09" db="EMBL/GenBank/DDBJ databases">
        <title>The draft genome of Paenibacillus lactis 154.</title>
        <authorList>
            <consortium name="US DOE Joint Genome Institute (JGI-PGF)"/>
            <person name="Lucas S."/>
            <person name="Han J."/>
            <person name="Lapidus A."/>
            <person name="Cheng J.-F."/>
            <person name="Goodwin L."/>
            <person name="Pitluck S."/>
            <person name="Peters L."/>
            <person name="Land M.L."/>
            <person name="Hauser L."/>
            <person name="Siebers A."/>
            <person name="Thelen M."/>
            <person name="Hugenholtz P."/>
            <person name="Allgaier M."/>
            <person name="Woyke T.J."/>
        </authorList>
    </citation>
    <scope>NUCLEOTIDE SEQUENCE [LARGE SCALE GENOMIC DNA]</scope>
    <source>
        <strain evidence="6 7">154</strain>
    </source>
</reference>
<evidence type="ECO:0000256" key="4">
    <source>
        <dbReference type="RuleBase" id="RU003476"/>
    </source>
</evidence>
<dbReference type="InterPro" id="IPR015797">
    <property type="entry name" value="NUDIX_hydrolase-like_dom_sf"/>
</dbReference>
<comment type="cofactor">
    <cofactor evidence="1">
        <name>Mg(2+)</name>
        <dbReference type="ChEBI" id="CHEBI:18420"/>
    </cofactor>
</comment>
<dbReference type="STRING" id="743719.PaelaDRAFT_0771"/>
<dbReference type="OrthoDB" id="9800077at2"/>
<accession>G4H9W0</accession>
<keyword evidence="2 4" id="KW-0378">Hydrolase</keyword>
<evidence type="ECO:0000256" key="3">
    <source>
        <dbReference type="ARBA" id="ARBA00022842"/>
    </source>
</evidence>
<dbReference type="RefSeq" id="WP_007127947.1">
    <property type="nucleotide sequence ID" value="NZ_AGIP01000001.1"/>
</dbReference>
<evidence type="ECO:0000313" key="6">
    <source>
        <dbReference type="EMBL" id="EHB68645.1"/>
    </source>
</evidence>
<evidence type="ECO:0000256" key="1">
    <source>
        <dbReference type="ARBA" id="ARBA00001946"/>
    </source>
</evidence>
<organism evidence="6 7">
    <name type="scientific">Paenibacillus lactis 154</name>
    <dbReference type="NCBI Taxonomy" id="743719"/>
    <lineage>
        <taxon>Bacteria</taxon>
        <taxon>Bacillati</taxon>
        <taxon>Bacillota</taxon>
        <taxon>Bacilli</taxon>
        <taxon>Bacillales</taxon>
        <taxon>Paenibacillaceae</taxon>
        <taxon>Paenibacillus</taxon>
    </lineage>
</organism>